<dbReference type="SUPFAM" id="SSF103473">
    <property type="entry name" value="MFS general substrate transporter"/>
    <property type="match status" value="1"/>
</dbReference>
<dbReference type="EMBL" id="PIQO01000012">
    <property type="protein sequence ID" value="PKR84246.1"/>
    <property type="molecule type" value="Genomic_DNA"/>
</dbReference>
<feature type="transmembrane region" description="Helical" evidence="6">
    <location>
        <begin position="279"/>
        <end position="298"/>
    </location>
</feature>
<dbReference type="Proteomes" id="UP000233440">
    <property type="component" value="Unassembled WGS sequence"/>
</dbReference>
<reference evidence="7 8" key="1">
    <citation type="submission" date="2017-11" db="EMBL/GenBank/DDBJ databases">
        <title>Bacillus camelliae sp. nov., isolated from pu'er tea.</title>
        <authorList>
            <person name="Niu L."/>
        </authorList>
    </citation>
    <scope>NUCLEOTIDE SEQUENCE [LARGE SCALE GENOMIC DNA]</scope>
    <source>
        <strain evidence="7 8">7578-1</strain>
    </source>
</reference>
<dbReference type="PANTHER" id="PTHR23513">
    <property type="entry name" value="INTEGRAL MEMBRANE EFFLUX PROTEIN-RELATED"/>
    <property type="match status" value="1"/>
</dbReference>
<dbReference type="InterPro" id="IPR011701">
    <property type="entry name" value="MFS"/>
</dbReference>
<feature type="transmembrane region" description="Helical" evidence="6">
    <location>
        <begin position="304"/>
        <end position="322"/>
    </location>
</feature>
<dbReference type="AlphaFoldDB" id="A0A2N3LI07"/>
<comment type="caution">
    <text evidence="7">The sequence shown here is derived from an EMBL/GenBank/DDBJ whole genome shotgun (WGS) entry which is preliminary data.</text>
</comment>
<evidence type="ECO:0000313" key="8">
    <source>
        <dbReference type="Proteomes" id="UP000233440"/>
    </source>
</evidence>
<dbReference type="GO" id="GO:0022857">
    <property type="term" value="F:transmembrane transporter activity"/>
    <property type="evidence" value="ECO:0007669"/>
    <property type="project" value="InterPro"/>
</dbReference>
<evidence type="ECO:0000256" key="3">
    <source>
        <dbReference type="ARBA" id="ARBA00022692"/>
    </source>
</evidence>
<evidence type="ECO:0000313" key="7">
    <source>
        <dbReference type="EMBL" id="PKR84246.1"/>
    </source>
</evidence>
<dbReference type="RefSeq" id="WP_101355163.1">
    <property type="nucleotide sequence ID" value="NZ_PIQO01000012.1"/>
</dbReference>
<feature type="transmembrane region" description="Helical" evidence="6">
    <location>
        <begin position="163"/>
        <end position="182"/>
    </location>
</feature>
<keyword evidence="3 6" id="KW-0812">Transmembrane</keyword>
<feature type="transmembrane region" description="Helical" evidence="6">
    <location>
        <begin position="36"/>
        <end position="57"/>
    </location>
</feature>
<dbReference type="Gene3D" id="1.20.1250.20">
    <property type="entry name" value="MFS general substrate transporter like domains"/>
    <property type="match status" value="1"/>
</dbReference>
<gene>
    <name evidence="7" type="ORF">CWO92_15705</name>
</gene>
<feature type="transmembrane region" description="Helical" evidence="6">
    <location>
        <begin position="134"/>
        <end position="157"/>
    </location>
</feature>
<evidence type="ECO:0000256" key="5">
    <source>
        <dbReference type="ARBA" id="ARBA00023136"/>
    </source>
</evidence>
<protein>
    <recommendedName>
        <fullName evidence="9">MFS transporter</fullName>
    </recommendedName>
</protein>
<keyword evidence="4 6" id="KW-1133">Transmembrane helix</keyword>
<evidence type="ECO:0008006" key="9">
    <source>
        <dbReference type="Google" id="ProtNLM"/>
    </source>
</evidence>
<feature type="transmembrane region" description="Helical" evidence="6">
    <location>
        <begin position="368"/>
        <end position="386"/>
    </location>
</feature>
<dbReference type="PANTHER" id="PTHR23513:SF6">
    <property type="entry name" value="MAJOR FACILITATOR SUPERFAMILY ASSOCIATED DOMAIN-CONTAINING PROTEIN"/>
    <property type="match status" value="1"/>
</dbReference>
<proteinExistence type="predicted"/>
<accession>A0A2N3LI07</accession>
<feature type="transmembrane region" description="Helical" evidence="6">
    <location>
        <begin position="250"/>
        <end position="267"/>
    </location>
</feature>
<organism evidence="7 8">
    <name type="scientific">Heyndrickxia camelliae</name>
    <dbReference type="NCBI Taxonomy" id="1707093"/>
    <lineage>
        <taxon>Bacteria</taxon>
        <taxon>Bacillati</taxon>
        <taxon>Bacillota</taxon>
        <taxon>Bacilli</taxon>
        <taxon>Bacillales</taxon>
        <taxon>Bacillaceae</taxon>
        <taxon>Heyndrickxia</taxon>
    </lineage>
</organism>
<keyword evidence="5 6" id="KW-0472">Membrane</keyword>
<feature type="transmembrane region" description="Helical" evidence="6">
    <location>
        <begin position="69"/>
        <end position="88"/>
    </location>
</feature>
<feature type="transmembrane region" description="Helical" evidence="6">
    <location>
        <begin position="334"/>
        <end position="356"/>
    </location>
</feature>
<evidence type="ECO:0000256" key="2">
    <source>
        <dbReference type="ARBA" id="ARBA00022475"/>
    </source>
</evidence>
<keyword evidence="2" id="KW-1003">Cell membrane</keyword>
<sequence>MNTSLMILLFGRILTNFSDSFYLVATVWYVKNATNSPLLVGITSAIAILPITIQFLYGPIIDRFSKRKILFFASIGQGFFISILSILYYSEILWLPVLFLLMFLSLSFSEATYPTENALIERLAMRDKLAKVNSIFSFSYQTLDIICDAISGILIAFVGLGVIYISNSVLLILTGLLFFFYLKVPKSPKEQETPTHHFFKQYKKDFVDGYHVVKEQKTLLSILFGVIGINVLATMGLAMLPVISSSSVKYGFWLTSMSIGSIVGTILSSRLEKLPLNKIFPFVSLFSGVSWLISMILIDHYLIPFIFFGLAWFGIAIMGIYIQTLIQVNLPEEYLGTGFSFLSSLLGSLSPIGYFLGGLLGQLTSSHLVLYLACIGYFGFAVYFCIHPKLKRLGNQLSNPFEEM</sequence>
<comment type="subcellular location">
    <subcellularLocation>
        <location evidence="1">Cell membrane</location>
        <topology evidence="1">Multi-pass membrane protein</topology>
    </subcellularLocation>
</comment>
<keyword evidence="8" id="KW-1185">Reference proteome</keyword>
<dbReference type="OrthoDB" id="2287060at2"/>
<evidence type="ECO:0000256" key="1">
    <source>
        <dbReference type="ARBA" id="ARBA00004651"/>
    </source>
</evidence>
<feature type="transmembrane region" description="Helical" evidence="6">
    <location>
        <begin position="219"/>
        <end position="244"/>
    </location>
</feature>
<dbReference type="InterPro" id="IPR036259">
    <property type="entry name" value="MFS_trans_sf"/>
</dbReference>
<dbReference type="Pfam" id="PF07690">
    <property type="entry name" value="MFS_1"/>
    <property type="match status" value="1"/>
</dbReference>
<name>A0A2N3LI07_9BACI</name>
<feature type="transmembrane region" description="Helical" evidence="6">
    <location>
        <begin position="7"/>
        <end position="30"/>
    </location>
</feature>
<evidence type="ECO:0000256" key="6">
    <source>
        <dbReference type="SAM" id="Phobius"/>
    </source>
</evidence>
<dbReference type="GO" id="GO:0005886">
    <property type="term" value="C:plasma membrane"/>
    <property type="evidence" value="ECO:0007669"/>
    <property type="project" value="UniProtKB-SubCell"/>
</dbReference>
<dbReference type="CDD" id="cd06173">
    <property type="entry name" value="MFS_MefA_like"/>
    <property type="match status" value="1"/>
</dbReference>
<evidence type="ECO:0000256" key="4">
    <source>
        <dbReference type="ARBA" id="ARBA00022989"/>
    </source>
</evidence>
<feature type="transmembrane region" description="Helical" evidence="6">
    <location>
        <begin position="94"/>
        <end position="113"/>
    </location>
</feature>